<name>A0A8S5MLI7_9CAUD</name>
<dbReference type="EMBL" id="BK014927">
    <property type="protein sequence ID" value="DAD83084.1"/>
    <property type="molecule type" value="Genomic_DNA"/>
</dbReference>
<sequence>MRPELRNAATWCRHFKRKTSVVSMRIAVLSSNSPKHELRLTQRPYASQVNAMVAFTKELIFKSVDRAQGIPGRLINIGPKSQHNRKAAEMMSGGIIVLIT</sequence>
<proteinExistence type="predicted"/>
<protein>
    <submittedName>
        <fullName evidence="1">Uncharacterized protein</fullName>
    </submittedName>
</protein>
<accession>A0A8S5MLI7</accession>
<evidence type="ECO:0000313" key="1">
    <source>
        <dbReference type="EMBL" id="DAD83084.1"/>
    </source>
</evidence>
<organism evidence="1">
    <name type="scientific">Caudovirales sp. ct1Jx6</name>
    <dbReference type="NCBI Taxonomy" id="2826765"/>
    <lineage>
        <taxon>Viruses</taxon>
        <taxon>Duplodnaviria</taxon>
        <taxon>Heunggongvirae</taxon>
        <taxon>Uroviricota</taxon>
        <taxon>Caudoviricetes</taxon>
    </lineage>
</organism>
<reference evidence="1" key="1">
    <citation type="journal article" date="2021" name="Proc. Natl. Acad. Sci. U.S.A.">
        <title>A Catalog of Tens of Thousands of Viruses from Human Metagenomes Reveals Hidden Associations with Chronic Diseases.</title>
        <authorList>
            <person name="Tisza M.J."/>
            <person name="Buck C.B."/>
        </authorList>
    </citation>
    <scope>NUCLEOTIDE SEQUENCE</scope>
    <source>
        <strain evidence="1">Ct1Jx6</strain>
    </source>
</reference>